<organism evidence="3 4">
    <name type="scientific">Hydnum rufescens UP504</name>
    <dbReference type="NCBI Taxonomy" id="1448309"/>
    <lineage>
        <taxon>Eukaryota</taxon>
        <taxon>Fungi</taxon>
        <taxon>Dikarya</taxon>
        <taxon>Basidiomycota</taxon>
        <taxon>Agaricomycotina</taxon>
        <taxon>Agaricomycetes</taxon>
        <taxon>Cantharellales</taxon>
        <taxon>Hydnaceae</taxon>
        <taxon>Hydnum</taxon>
    </lineage>
</organism>
<evidence type="ECO:0000313" key="3">
    <source>
        <dbReference type="EMBL" id="KAF9520197.1"/>
    </source>
</evidence>
<dbReference type="Proteomes" id="UP000886523">
    <property type="component" value="Unassembled WGS sequence"/>
</dbReference>
<comment type="caution">
    <text evidence="3">The sequence shown here is derived from an EMBL/GenBank/DDBJ whole genome shotgun (WGS) entry which is preliminary data.</text>
</comment>
<gene>
    <name evidence="3" type="ORF">BS47DRAFT_1387528</name>
</gene>
<feature type="compositionally biased region" description="Basic and acidic residues" evidence="1">
    <location>
        <begin position="390"/>
        <end position="420"/>
    </location>
</feature>
<name>A0A9P6BAC0_9AGAM</name>
<dbReference type="OrthoDB" id="3246846at2759"/>
<dbReference type="EMBL" id="MU128913">
    <property type="protein sequence ID" value="KAF9520197.1"/>
    <property type="molecule type" value="Genomic_DNA"/>
</dbReference>
<feature type="region of interest" description="Disordered" evidence="1">
    <location>
        <begin position="330"/>
        <end position="364"/>
    </location>
</feature>
<proteinExistence type="predicted"/>
<accession>A0A9P6BAC0</accession>
<evidence type="ECO:0000259" key="2">
    <source>
        <dbReference type="Pfam" id="PF00035"/>
    </source>
</evidence>
<evidence type="ECO:0000256" key="1">
    <source>
        <dbReference type="SAM" id="MobiDB-lite"/>
    </source>
</evidence>
<dbReference type="AlphaFoldDB" id="A0A9P6BAC0"/>
<keyword evidence="4" id="KW-1185">Reference proteome</keyword>
<dbReference type="InterPro" id="IPR014720">
    <property type="entry name" value="dsRBD_dom"/>
</dbReference>
<feature type="compositionally biased region" description="Basic and acidic residues" evidence="1">
    <location>
        <begin position="350"/>
        <end position="359"/>
    </location>
</feature>
<dbReference type="Gene3D" id="3.30.160.20">
    <property type="match status" value="1"/>
</dbReference>
<dbReference type="Pfam" id="PF00035">
    <property type="entry name" value="dsrm"/>
    <property type="match status" value="1"/>
</dbReference>
<dbReference type="SUPFAM" id="SSF54768">
    <property type="entry name" value="dsRNA-binding domain-like"/>
    <property type="match status" value="1"/>
</dbReference>
<reference evidence="3" key="1">
    <citation type="journal article" date="2020" name="Nat. Commun.">
        <title>Large-scale genome sequencing of mycorrhizal fungi provides insights into the early evolution of symbiotic traits.</title>
        <authorList>
            <person name="Miyauchi S."/>
            <person name="Kiss E."/>
            <person name="Kuo A."/>
            <person name="Drula E."/>
            <person name="Kohler A."/>
            <person name="Sanchez-Garcia M."/>
            <person name="Morin E."/>
            <person name="Andreopoulos B."/>
            <person name="Barry K.W."/>
            <person name="Bonito G."/>
            <person name="Buee M."/>
            <person name="Carver A."/>
            <person name="Chen C."/>
            <person name="Cichocki N."/>
            <person name="Clum A."/>
            <person name="Culley D."/>
            <person name="Crous P.W."/>
            <person name="Fauchery L."/>
            <person name="Girlanda M."/>
            <person name="Hayes R.D."/>
            <person name="Keri Z."/>
            <person name="LaButti K."/>
            <person name="Lipzen A."/>
            <person name="Lombard V."/>
            <person name="Magnuson J."/>
            <person name="Maillard F."/>
            <person name="Murat C."/>
            <person name="Nolan M."/>
            <person name="Ohm R.A."/>
            <person name="Pangilinan J."/>
            <person name="Pereira M.F."/>
            <person name="Perotto S."/>
            <person name="Peter M."/>
            <person name="Pfister S."/>
            <person name="Riley R."/>
            <person name="Sitrit Y."/>
            <person name="Stielow J.B."/>
            <person name="Szollosi G."/>
            <person name="Zifcakova L."/>
            <person name="Stursova M."/>
            <person name="Spatafora J.W."/>
            <person name="Tedersoo L."/>
            <person name="Vaario L.M."/>
            <person name="Yamada A."/>
            <person name="Yan M."/>
            <person name="Wang P."/>
            <person name="Xu J."/>
            <person name="Bruns T."/>
            <person name="Baldrian P."/>
            <person name="Vilgalys R."/>
            <person name="Dunand C."/>
            <person name="Henrissat B."/>
            <person name="Grigoriev I.V."/>
            <person name="Hibbett D."/>
            <person name="Nagy L.G."/>
            <person name="Martin F.M."/>
        </authorList>
    </citation>
    <scope>NUCLEOTIDE SEQUENCE</scope>
    <source>
        <strain evidence="3">UP504</strain>
    </source>
</reference>
<feature type="region of interest" description="Disordered" evidence="1">
    <location>
        <begin position="379"/>
        <end position="420"/>
    </location>
</feature>
<protein>
    <recommendedName>
        <fullName evidence="2">DRBM domain-containing protein</fullName>
    </recommendedName>
</protein>
<feature type="domain" description="DRBM" evidence="2">
    <location>
        <begin position="153"/>
        <end position="217"/>
    </location>
</feature>
<evidence type="ECO:0000313" key="4">
    <source>
        <dbReference type="Proteomes" id="UP000886523"/>
    </source>
</evidence>
<sequence>MASIFTSGGIHTSTSFRQLGRFLEKTGELATSHVNQENVEYTPLCKSVLRPRLSLAVKAAQLRSARSAEPSRSLLKTSGDGTPVTVLHLRSHTLELLDFFSHVILHGAESNQAPSLPTPTSPQLSSLSRIRISSKMSSSSNRSVNKAGAAERLLHKVLQGNKQDLTWKEEVHEVSEAPRHVNWQVTAIVDGEAMGSGSAPKLRVAKARAAGQALINLGVIRNVAILLELITFPCFGEKEGGTDFSFVRRPRIPNLRMLRTIRRCGRWIALRLVELFFLGPDVDPGDNAQHMTTETIEVKGISKMKMSSPPILLPREDMYAYWRGAPSGISNGRDGDSPLMKNIRNSAFTRTDRRRRDEMDPSWGKARSEYTPIIVEQLGSYREVSGTDGRYAKDRGRPHENKGRDGPHEERGQVARDRTG</sequence>